<dbReference type="EC" id="2.4.-.-" evidence="3"/>
<dbReference type="Pfam" id="PF00534">
    <property type="entry name" value="Glycos_transf_1"/>
    <property type="match status" value="1"/>
</dbReference>
<evidence type="ECO:0000313" key="3">
    <source>
        <dbReference type="EMBL" id="MFC3809199.1"/>
    </source>
</evidence>
<evidence type="ECO:0000259" key="1">
    <source>
        <dbReference type="Pfam" id="PF00534"/>
    </source>
</evidence>
<name>A0ABV7YPC9_9BACT</name>
<dbReference type="PANTHER" id="PTHR45947:SF3">
    <property type="entry name" value="SULFOQUINOVOSYL TRANSFERASE SQD2"/>
    <property type="match status" value="1"/>
</dbReference>
<dbReference type="RefSeq" id="WP_379833935.1">
    <property type="nucleotide sequence ID" value="NZ_JBHRYQ010000001.1"/>
</dbReference>
<feature type="domain" description="Glycosyl transferase family 1" evidence="1">
    <location>
        <begin position="150"/>
        <end position="310"/>
    </location>
</feature>
<dbReference type="PANTHER" id="PTHR45947">
    <property type="entry name" value="SULFOQUINOVOSYL TRANSFERASE SQD2"/>
    <property type="match status" value="1"/>
</dbReference>
<evidence type="ECO:0000259" key="2">
    <source>
        <dbReference type="Pfam" id="PF13439"/>
    </source>
</evidence>
<feature type="domain" description="Glycosyltransferase subfamily 4-like N-terminal" evidence="2">
    <location>
        <begin position="46"/>
        <end position="137"/>
    </location>
</feature>
<dbReference type="InterPro" id="IPR050194">
    <property type="entry name" value="Glycosyltransferase_grp1"/>
</dbReference>
<dbReference type="InterPro" id="IPR001296">
    <property type="entry name" value="Glyco_trans_1"/>
</dbReference>
<dbReference type="Proteomes" id="UP001595616">
    <property type="component" value="Unassembled WGS sequence"/>
</dbReference>
<keyword evidence="4" id="KW-1185">Reference proteome</keyword>
<dbReference type="Gene3D" id="3.40.50.2000">
    <property type="entry name" value="Glycogen Phosphorylase B"/>
    <property type="match status" value="2"/>
</dbReference>
<evidence type="ECO:0000313" key="4">
    <source>
        <dbReference type="Proteomes" id="UP001595616"/>
    </source>
</evidence>
<dbReference type="CDD" id="cd03801">
    <property type="entry name" value="GT4_PimA-like"/>
    <property type="match status" value="1"/>
</dbReference>
<protein>
    <submittedName>
        <fullName evidence="3">Glycosyltransferase family 4 protein</fullName>
        <ecNumber evidence="3">2.4.-.-</ecNumber>
    </submittedName>
</protein>
<dbReference type="InterPro" id="IPR028098">
    <property type="entry name" value="Glyco_trans_4-like_N"/>
</dbReference>
<comment type="caution">
    <text evidence="3">The sequence shown here is derived from an EMBL/GenBank/DDBJ whole genome shotgun (WGS) entry which is preliminary data.</text>
</comment>
<reference evidence="4" key="1">
    <citation type="journal article" date="2019" name="Int. J. Syst. Evol. Microbiol.">
        <title>The Global Catalogue of Microorganisms (GCM) 10K type strain sequencing project: providing services to taxonomists for standard genome sequencing and annotation.</title>
        <authorList>
            <consortium name="The Broad Institute Genomics Platform"/>
            <consortium name="The Broad Institute Genome Sequencing Center for Infectious Disease"/>
            <person name="Wu L."/>
            <person name="Ma J."/>
        </authorList>
    </citation>
    <scope>NUCLEOTIDE SEQUENCE [LARGE SCALE GENOMIC DNA]</scope>
    <source>
        <strain evidence="4">CECT 7956</strain>
    </source>
</reference>
<gene>
    <name evidence="3" type="ORF">ACFOOI_00915</name>
</gene>
<accession>A0ABV7YPC9</accession>
<dbReference type="GO" id="GO:0016757">
    <property type="term" value="F:glycosyltransferase activity"/>
    <property type="evidence" value="ECO:0007669"/>
    <property type="project" value="UniProtKB-KW"/>
</dbReference>
<proteinExistence type="predicted"/>
<dbReference type="SUPFAM" id="SSF53756">
    <property type="entry name" value="UDP-Glycosyltransferase/glycogen phosphorylase"/>
    <property type="match status" value="1"/>
</dbReference>
<keyword evidence="3" id="KW-0808">Transferase</keyword>
<organism evidence="3 4">
    <name type="scientific">Lacihabitans lacunae</name>
    <dbReference type="NCBI Taxonomy" id="1028214"/>
    <lineage>
        <taxon>Bacteria</taxon>
        <taxon>Pseudomonadati</taxon>
        <taxon>Bacteroidota</taxon>
        <taxon>Cytophagia</taxon>
        <taxon>Cytophagales</taxon>
        <taxon>Leadbetterellaceae</taxon>
        <taxon>Lacihabitans</taxon>
    </lineage>
</organism>
<sequence>MTVHLVSETEFGSQGMGIHTAHRDLIGLLSIGKSVDLKVNNEGVGDVFHAHTYGPYYFLKGLKYKGRRIHTVHTIPATLKGSVPFFRFVKPFADLYFKWVFNYADVCIAISPEVERTLKELKVKSRIVRINNPINLENWRFSENKKKTGRSFLGINENEFVVLGVGQMQQRKGIEDFIDLAESMPQFKFVWVGGRPFGKLTEGIKRIDKRIKNAPSNILFTGIVGLDEMPNLYAAADVFVFPSYQENSPLAPIEAASAELPVIYRDLDEYKSLYTTAHLKASSNQEFKEQICRLFVDENFFSEAKENSRQIVKQFDEKYILKQILDLYNQLFDSQKW</sequence>
<dbReference type="Pfam" id="PF13439">
    <property type="entry name" value="Glyco_transf_4"/>
    <property type="match status" value="1"/>
</dbReference>
<dbReference type="EMBL" id="JBHRYQ010000001">
    <property type="protein sequence ID" value="MFC3809199.1"/>
    <property type="molecule type" value="Genomic_DNA"/>
</dbReference>
<keyword evidence="3" id="KW-0328">Glycosyltransferase</keyword>